<accession>A0A2G1UHK2</accession>
<dbReference type="GO" id="GO:0015627">
    <property type="term" value="C:type II protein secretion system complex"/>
    <property type="evidence" value="ECO:0007669"/>
    <property type="project" value="InterPro"/>
</dbReference>
<dbReference type="PRINTS" id="PR00813">
    <property type="entry name" value="BCTERIALGSPG"/>
</dbReference>
<name>A0A2G1UHK2_9GAMM</name>
<evidence type="ECO:0000313" key="4">
    <source>
        <dbReference type="Proteomes" id="UP000231409"/>
    </source>
</evidence>
<organism evidence="3 4">
    <name type="scientific">Marinobacter profundi</name>
    <dbReference type="NCBI Taxonomy" id="2666256"/>
    <lineage>
        <taxon>Bacteria</taxon>
        <taxon>Pseudomonadati</taxon>
        <taxon>Pseudomonadota</taxon>
        <taxon>Gammaproteobacteria</taxon>
        <taxon>Pseudomonadales</taxon>
        <taxon>Marinobacteraceae</taxon>
        <taxon>Marinobacter</taxon>
    </lineage>
</organism>
<proteinExistence type="predicted"/>
<dbReference type="Proteomes" id="UP000231409">
    <property type="component" value="Unassembled WGS sequence"/>
</dbReference>
<dbReference type="InterPro" id="IPR000983">
    <property type="entry name" value="Bac_GSPG_pilin"/>
</dbReference>
<dbReference type="SUPFAM" id="SSF54523">
    <property type="entry name" value="Pili subunits"/>
    <property type="match status" value="1"/>
</dbReference>
<evidence type="ECO:0000256" key="1">
    <source>
        <dbReference type="ARBA" id="ARBA00022481"/>
    </source>
</evidence>
<dbReference type="InterPro" id="IPR045584">
    <property type="entry name" value="Pilin-like"/>
</dbReference>
<keyword evidence="2" id="KW-0472">Membrane</keyword>
<dbReference type="PANTHER" id="PTHR30093">
    <property type="entry name" value="GENERAL SECRETION PATHWAY PROTEIN G"/>
    <property type="match status" value="1"/>
</dbReference>
<keyword evidence="4" id="KW-1185">Reference proteome</keyword>
<dbReference type="NCBIfam" id="TIGR02532">
    <property type="entry name" value="IV_pilin_GFxxxE"/>
    <property type="match status" value="1"/>
</dbReference>
<dbReference type="Pfam" id="PF07963">
    <property type="entry name" value="N_methyl"/>
    <property type="match status" value="1"/>
</dbReference>
<dbReference type="Pfam" id="PF16732">
    <property type="entry name" value="ComP_DUS"/>
    <property type="match status" value="1"/>
</dbReference>
<protein>
    <submittedName>
        <fullName evidence="3">General secretion pathway protein GspH</fullName>
    </submittedName>
</protein>
<dbReference type="GO" id="GO:0015628">
    <property type="term" value="P:protein secretion by the type II secretion system"/>
    <property type="evidence" value="ECO:0007669"/>
    <property type="project" value="InterPro"/>
</dbReference>
<dbReference type="AlphaFoldDB" id="A0A2G1UHK2"/>
<reference evidence="3 4" key="1">
    <citation type="submission" date="2017-09" db="EMBL/GenBank/DDBJ databases">
        <title>The draft genome sequences of Marinobacter sp. PWS21.</title>
        <authorList>
            <person name="Cao J."/>
        </authorList>
    </citation>
    <scope>NUCLEOTIDE SEQUENCE [LARGE SCALE GENOMIC DNA]</scope>
    <source>
        <strain evidence="3 4">PWS21</strain>
    </source>
</reference>
<dbReference type="InterPro" id="IPR012902">
    <property type="entry name" value="N_methyl_site"/>
</dbReference>
<dbReference type="RefSeq" id="WP_099615651.1">
    <property type="nucleotide sequence ID" value="NZ_KZ319375.1"/>
</dbReference>
<evidence type="ECO:0000313" key="3">
    <source>
        <dbReference type="EMBL" id="PHQ13925.1"/>
    </source>
</evidence>
<keyword evidence="2" id="KW-1133">Transmembrane helix</keyword>
<evidence type="ECO:0000256" key="2">
    <source>
        <dbReference type="SAM" id="Phobius"/>
    </source>
</evidence>
<keyword evidence="1" id="KW-0488">Methylation</keyword>
<gene>
    <name evidence="3" type="ORF">CLH61_15360</name>
</gene>
<comment type="caution">
    <text evidence="3">The sequence shown here is derived from an EMBL/GenBank/DDBJ whole genome shotgun (WGS) entry which is preliminary data.</text>
</comment>
<sequence length="145" mass="15765">MTRSMSRIPGRQGRERGFTLIELMIVVAIIGIIAAIALPSYNRYIERTRATDAQGALMSAANALERYYTQNNTYLGATLGAGGVFPDEAPIDGNTKFYDLVIVDVADPTKANTAANSYRLEARPKNGQGLGTIVLLSNGQRINWQ</sequence>
<dbReference type="EMBL" id="NTFH01000012">
    <property type="protein sequence ID" value="PHQ13925.1"/>
    <property type="molecule type" value="Genomic_DNA"/>
</dbReference>
<dbReference type="InterPro" id="IPR031982">
    <property type="entry name" value="PilE-like"/>
</dbReference>
<dbReference type="Gene3D" id="3.30.700.10">
    <property type="entry name" value="Glycoprotein, Type 4 Pilin"/>
    <property type="match status" value="1"/>
</dbReference>
<dbReference type="PROSITE" id="PS00409">
    <property type="entry name" value="PROKAR_NTER_METHYL"/>
    <property type="match status" value="1"/>
</dbReference>
<keyword evidence="2" id="KW-0812">Transmembrane</keyword>
<dbReference type="GO" id="GO:0043683">
    <property type="term" value="P:type IV pilus assembly"/>
    <property type="evidence" value="ECO:0007669"/>
    <property type="project" value="InterPro"/>
</dbReference>
<feature type="transmembrane region" description="Helical" evidence="2">
    <location>
        <begin position="20"/>
        <end position="41"/>
    </location>
</feature>
<dbReference type="PANTHER" id="PTHR30093:SF47">
    <property type="entry name" value="TYPE IV PILUS NON-CORE MINOR PILIN PILE"/>
    <property type="match status" value="1"/>
</dbReference>